<name>A0ABM9PS04_9FLAO</name>
<dbReference type="PROSITE" id="PS51257">
    <property type="entry name" value="PROKAR_LIPOPROTEIN"/>
    <property type="match status" value="1"/>
</dbReference>
<evidence type="ECO:0000256" key="2">
    <source>
        <dbReference type="ARBA" id="ARBA00006275"/>
    </source>
</evidence>
<dbReference type="RefSeq" id="WP_348740191.1">
    <property type="nucleotide sequence ID" value="NZ_CAXJRC010000045.1"/>
</dbReference>
<keyword evidence="3" id="KW-0732">Signal</keyword>
<evidence type="ECO:0000313" key="8">
    <source>
        <dbReference type="EMBL" id="CAL2108596.1"/>
    </source>
</evidence>
<feature type="domain" description="SusD-like N-terminal" evidence="7">
    <location>
        <begin position="82"/>
        <end position="200"/>
    </location>
</feature>
<dbReference type="Proteomes" id="UP001497602">
    <property type="component" value="Unassembled WGS sequence"/>
</dbReference>
<dbReference type="InterPro" id="IPR033985">
    <property type="entry name" value="SusD-like_N"/>
</dbReference>
<accession>A0ABM9PS04</accession>
<proteinExistence type="inferred from homology"/>
<dbReference type="EMBL" id="CAXJRC010000045">
    <property type="protein sequence ID" value="CAL2108596.1"/>
    <property type="molecule type" value="Genomic_DNA"/>
</dbReference>
<keyword evidence="4" id="KW-0472">Membrane</keyword>
<evidence type="ECO:0000256" key="5">
    <source>
        <dbReference type="ARBA" id="ARBA00023237"/>
    </source>
</evidence>
<evidence type="ECO:0000259" key="7">
    <source>
        <dbReference type="Pfam" id="PF14322"/>
    </source>
</evidence>
<comment type="subcellular location">
    <subcellularLocation>
        <location evidence="1">Cell outer membrane</location>
    </subcellularLocation>
</comment>
<evidence type="ECO:0000256" key="4">
    <source>
        <dbReference type="ARBA" id="ARBA00023136"/>
    </source>
</evidence>
<dbReference type="InterPro" id="IPR011990">
    <property type="entry name" value="TPR-like_helical_dom_sf"/>
</dbReference>
<evidence type="ECO:0000256" key="1">
    <source>
        <dbReference type="ARBA" id="ARBA00004442"/>
    </source>
</evidence>
<protein>
    <submittedName>
        <fullName evidence="8">Starch-binding outer membrane protein, SusD/RagB family</fullName>
    </submittedName>
</protein>
<dbReference type="Gene3D" id="1.25.40.390">
    <property type="match status" value="1"/>
</dbReference>
<comment type="caution">
    <text evidence="8">The sequence shown here is derived from an EMBL/GenBank/DDBJ whole genome shotgun (WGS) entry which is preliminary data.</text>
</comment>
<organism evidence="8 9">
    <name type="scientific">Tenacibaculum vairaonense</name>
    <dbReference type="NCBI Taxonomy" id="3137860"/>
    <lineage>
        <taxon>Bacteria</taxon>
        <taxon>Pseudomonadati</taxon>
        <taxon>Bacteroidota</taxon>
        <taxon>Flavobacteriia</taxon>
        <taxon>Flavobacteriales</taxon>
        <taxon>Flavobacteriaceae</taxon>
        <taxon>Tenacibaculum</taxon>
    </lineage>
</organism>
<dbReference type="SUPFAM" id="SSF48452">
    <property type="entry name" value="TPR-like"/>
    <property type="match status" value="1"/>
</dbReference>
<comment type="similarity">
    <text evidence="2">Belongs to the SusD family.</text>
</comment>
<evidence type="ECO:0000313" key="9">
    <source>
        <dbReference type="Proteomes" id="UP001497602"/>
    </source>
</evidence>
<dbReference type="Pfam" id="PF07980">
    <property type="entry name" value="SusD_RagB"/>
    <property type="match status" value="1"/>
</dbReference>
<dbReference type="InterPro" id="IPR012944">
    <property type="entry name" value="SusD_RagB_dom"/>
</dbReference>
<dbReference type="Pfam" id="PF14322">
    <property type="entry name" value="SusD-like_3"/>
    <property type="match status" value="1"/>
</dbReference>
<keyword evidence="9" id="KW-1185">Reference proteome</keyword>
<feature type="domain" description="RagB/SusD" evidence="6">
    <location>
        <begin position="326"/>
        <end position="409"/>
    </location>
</feature>
<reference evidence="8 9" key="1">
    <citation type="submission" date="2024-05" db="EMBL/GenBank/DDBJ databases">
        <authorList>
            <person name="Duchaud E."/>
        </authorList>
    </citation>
    <scope>NUCLEOTIDE SEQUENCE [LARGE SCALE GENOMIC DNA]</scope>
    <source>
        <strain evidence="8">Ena-SAMPLE-TAB-13-05-2024-13:56:06:370-140305</strain>
    </source>
</reference>
<keyword evidence="5" id="KW-0998">Cell outer membrane</keyword>
<gene>
    <name evidence="8" type="ORF">T190115A13A_80171</name>
</gene>
<sequence length="461" mass="52506">MKNTTYNILYILILLVLMACESELNQIPPNNLVEANVIVDQKSAEAALIGTMQPLERINPSPFGADYISNGAHMVGFLSGNFDKTDSEAIVNVFTTSNGWDQCSDIINAANLVIEKTALVSNSKFEQGRKEEIIAEARFMRFFAQYYLFRHYGQFWKLDSPFGALMRREPSKLSTLNHKRATVTETYTLLLEDLNYVIQKGAEFSTVYRPSSLLAKAYKAELLIMRGTNEDLQEAITIADEVLNDGKRSIEATYEAIFEKGYESSELLFTRFLDANSLNFVFRNVDSIIRLFNGEDGFEMTSLFLDVLGNDARLPLYYNGIDINKVPKLYKEDGNCLPYYMRISQMYLIKAEAHARLQQKNQAIEAINVLRVRAGEIPINQATIADNELNKTVFEEICKEMAMEKGYEWLASIRLMNNANQAIIFDIKTEVTSENQFIWPIPVDEVRLNMSMVQNPGYENL</sequence>
<evidence type="ECO:0000259" key="6">
    <source>
        <dbReference type="Pfam" id="PF07980"/>
    </source>
</evidence>
<evidence type="ECO:0000256" key="3">
    <source>
        <dbReference type="ARBA" id="ARBA00022729"/>
    </source>
</evidence>